<dbReference type="EMBL" id="BAABET010000017">
    <property type="protein sequence ID" value="GAA4339657.1"/>
    <property type="molecule type" value="Genomic_DNA"/>
</dbReference>
<dbReference type="Proteomes" id="UP001501115">
    <property type="component" value="Unassembled WGS sequence"/>
</dbReference>
<comment type="caution">
    <text evidence="1">The sequence shown here is derived from an EMBL/GenBank/DDBJ whole genome shotgun (WGS) entry which is preliminary data.</text>
</comment>
<accession>A0ABP8HI65</accession>
<organism evidence="1 2">
    <name type="scientific">Streptomyces venetus</name>
    <dbReference type="NCBI Taxonomy" id="1701086"/>
    <lineage>
        <taxon>Bacteria</taxon>
        <taxon>Bacillati</taxon>
        <taxon>Actinomycetota</taxon>
        <taxon>Actinomycetes</taxon>
        <taxon>Kitasatosporales</taxon>
        <taxon>Streptomycetaceae</taxon>
        <taxon>Streptomyces</taxon>
    </lineage>
</organism>
<evidence type="ECO:0000313" key="1">
    <source>
        <dbReference type="EMBL" id="GAA4339657.1"/>
    </source>
</evidence>
<sequence>MDAAPEDLARAAALRAALIEQGRTRYPELVTEVGEEPTPTTASAS</sequence>
<name>A0ABP8HI65_9ACTN</name>
<keyword evidence="2" id="KW-1185">Reference proteome</keyword>
<evidence type="ECO:0000313" key="2">
    <source>
        <dbReference type="Proteomes" id="UP001501115"/>
    </source>
</evidence>
<gene>
    <name evidence="1" type="ORF">GCM10023086_74810</name>
</gene>
<dbReference type="RefSeq" id="WP_345666207.1">
    <property type="nucleotide sequence ID" value="NZ_BAABET010000017.1"/>
</dbReference>
<proteinExistence type="predicted"/>
<reference evidence="2" key="1">
    <citation type="journal article" date="2019" name="Int. J. Syst. Evol. Microbiol.">
        <title>The Global Catalogue of Microorganisms (GCM) 10K type strain sequencing project: providing services to taxonomists for standard genome sequencing and annotation.</title>
        <authorList>
            <consortium name="The Broad Institute Genomics Platform"/>
            <consortium name="The Broad Institute Genome Sequencing Center for Infectious Disease"/>
            <person name="Wu L."/>
            <person name="Ma J."/>
        </authorList>
    </citation>
    <scope>NUCLEOTIDE SEQUENCE [LARGE SCALE GENOMIC DNA]</scope>
    <source>
        <strain evidence="2">JCM 31290</strain>
    </source>
</reference>
<protein>
    <submittedName>
        <fullName evidence="1">Uncharacterized protein</fullName>
    </submittedName>
</protein>